<protein>
    <submittedName>
        <fullName evidence="3">Esterase/lipase family protein</fullName>
    </submittedName>
</protein>
<gene>
    <name evidence="3" type="ORF">AB2U05_25615</name>
</gene>
<dbReference type="GO" id="GO:0003824">
    <property type="term" value="F:catalytic activity"/>
    <property type="evidence" value="ECO:0007669"/>
    <property type="project" value="UniProtKB-ARBA"/>
</dbReference>
<sequence>MVSIFHHHTHDGTPATPSVPLPPPQRQPAEPHDATADVARLPLIYVRGFAGGTSGIDKQVDDPFYGFNDGSTHIRVGGDGAAQYYQFESPLLRLFAEDGYHPLVTGDPKSYLRARAAGSVDPATVWIHRFYDASADTFGGKAADFDIEAAARDLYELVQLVREKTGADKVVLIAHSMGGLICRSMLQKWSHQSLGDFRPTLPGKDLVDRLFTYGTPHGGIAFAVGGGLLDEFMEDLGPVGSDIFAPEKMYGYLVPHVDFGTEAPPDWPVNVVPPEDFDTDRIFCVVGTDAGDYGLAQKVVGPQSDGLVAIRNAYVEGAHRAYVHRSHSGRYGLVNSEEGYQNLRRFLFGRKRVEIALAGLAPAPPDADGRRSFWQGEIQLSIRGLPVVMHQQLAAHHCPVTLEPEPDGGPIPLTTVFLLDPLTMPADGSNTPVSLPSRYSLHLRVSRLTEEHGLLFWRDHLAQTADWDDTLIVDVGHEADDPKGELRLWAAWNSQVPVAIADRYPISDGPLAPDRDATLSVPLPPSAGRLLGADASLVLRPSVRE</sequence>
<evidence type="ECO:0000256" key="1">
    <source>
        <dbReference type="SAM" id="MobiDB-lite"/>
    </source>
</evidence>
<proteinExistence type="predicted"/>
<dbReference type="InterPro" id="IPR029058">
    <property type="entry name" value="AB_hydrolase_fold"/>
</dbReference>
<reference evidence="3" key="1">
    <citation type="submission" date="2024-07" db="EMBL/GenBank/DDBJ databases">
        <authorList>
            <person name="Yu S.T."/>
        </authorList>
    </citation>
    <scope>NUCLEOTIDE SEQUENCE</scope>
    <source>
        <strain evidence="3">Y1</strain>
    </source>
</reference>
<feature type="domain" description="AB hydrolase-1" evidence="2">
    <location>
        <begin position="143"/>
        <end position="188"/>
    </location>
</feature>
<dbReference type="Pfam" id="PF00561">
    <property type="entry name" value="Abhydrolase_1"/>
    <property type="match status" value="1"/>
</dbReference>
<dbReference type="RefSeq" id="WP_369184360.1">
    <property type="nucleotide sequence ID" value="NZ_CP163445.1"/>
</dbReference>
<evidence type="ECO:0000313" key="3">
    <source>
        <dbReference type="EMBL" id="XDQ81605.1"/>
    </source>
</evidence>
<dbReference type="Gene3D" id="3.40.50.1820">
    <property type="entry name" value="alpha/beta hydrolase"/>
    <property type="match status" value="1"/>
</dbReference>
<feature type="compositionally biased region" description="Pro residues" evidence="1">
    <location>
        <begin position="17"/>
        <end position="26"/>
    </location>
</feature>
<feature type="region of interest" description="Disordered" evidence="1">
    <location>
        <begin position="1"/>
        <end position="33"/>
    </location>
</feature>
<dbReference type="SUPFAM" id="SSF53474">
    <property type="entry name" value="alpha/beta-Hydrolases"/>
    <property type="match status" value="1"/>
</dbReference>
<name>A0AB39TQX4_9ACTN</name>
<dbReference type="EMBL" id="CP163445">
    <property type="protein sequence ID" value="XDQ81605.1"/>
    <property type="molecule type" value="Genomic_DNA"/>
</dbReference>
<dbReference type="InterPro" id="IPR000073">
    <property type="entry name" value="AB_hydrolase_1"/>
</dbReference>
<evidence type="ECO:0000259" key="2">
    <source>
        <dbReference type="Pfam" id="PF00561"/>
    </source>
</evidence>
<dbReference type="AlphaFoldDB" id="A0AB39TQX4"/>
<accession>A0AB39TQX4</accession>
<organism evidence="3">
    <name type="scientific">Streptomyces sp. Y1</name>
    <dbReference type="NCBI Taxonomy" id="3238634"/>
    <lineage>
        <taxon>Bacteria</taxon>
        <taxon>Bacillati</taxon>
        <taxon>Actinomycetota</taxon>
        <taxon>Actinomycetes</taxon>
        <taxon>Kitasatosporales</taxon>
        <taxon>Streptomycetaceae</taxon>
        <taxon>Streptomyces</taxon>
    </lineage>
</organism>